<organism evidence="3 4">
    <name type="scientific">Anaeromonas frigoriresistens</name>
    <dbReference type="NCBI Taxonomy" id="2683708"/>
    <lineage>
        <taxon>Bacteria</taxon>
        <taxon>Bacillati</taxon>
        <taxon>Bacillota</taxon>
        <taxon>Tissierellia</taxon>
        <taxon>Tissierellales</taxon>
        <taxon>Thermohalobacteraceae</taxon>
        <taxon>Anaeromonas</taxon>
    </lineage>
</organism>
<dbReference type="PROSITE" id="PS51257">
    <property type="entry name" value="PROKAR_LIPOPROTEIN"/>
    <property type="match status" value="1"/>
</dbReference>
<evidence type="ECO:0008006" key="5">
    <source>
        <dbReference type="Google" id="ProtNLM"/>
    </source>
</evidence>
<name>A0A942V0E4_9FIRM</name>
<feature type="signal peptide" evidence="2">
    <location>
        <begin position="1"/>
        <end position="17"/>
    </location>
</feature>
<evidence type="ECO:0000256" key="1">
    <source>
        <dbReference type="SAM" id="MobiDB-lite"/>
    </source>
</evidence>
<gene>
    <name evidence="3" type="ORF">GOQ27_10450</name>
</gene>
<feature type="region of interest" description="Disordered" evidence="1">
    <location>
        <begin position="25"/>
        <end position="51"/>
    </location>
</feature>
<keyword evidence="2" id="KW-0732">Signal</keyword>
<sequence>MSMKKFLSLGLALFVSAGLLVGCGGDEEPTSTDTDTEQEETTDEEKTSTEGNYEDGIYFAQEDGFSENSGWKYVVTLKVEDGKITDAEWNGAHKDGGTDKITRSESGEYGMVEFGDAQAEWHEQSVKAEEYLLEKQDPTAIEYSSDEGHTDAISGVSIHVKEFFDLAEKALEKGPVGEGSYKDGNYRAEEEAFDEKSGWKYTADITVINGYIVAADWDGLHKDAPKDDKGNEKTKDVVSEAGEYGMVENGEAQSEWHVQANVAEAFLLEEQDPTAIEYTDDEGHTDALTGVSIHVKEFFDLAEKALDGAKK</sequence>
<dbReference type="RefSeq" id="WP_203366812.1">
    <property type="nucleotide sequence ID" value="NZ_WSFT01000039.1"/>
</dbReference>
<comment type="caution">
    <text evidence="3">The sequence shown here is derived from an EMBL/GenBank/DDBJ whole genome shotgun (WGS) entry which is preliminary data.</text>
</comment>
<evidence type="ECO:0000313" key="4">
    <source>
        <dbReference type="Proteomes" id="UP000724672"/>
    </source>
</evidence>
<dbReference type="Proteomes" id="UP000724672">
    <property type="component" value="Unassembled WGS sequence"/>
</dbReference>
<evidence type="ECO:0000256" key="2">
    <source>
        <dbReference type="SAM" id="SignalP"/>
    </source>
</evidence>
<reference evidence="3" key="1">
    <citation type="submission" date="2019-12" db="EMBL/GenBank/DDBJ databases">
        <title>Clostridiaceae gen. nov. sp. nov., isolated from sediment in Xinjiang, China.</title>
        <authorList>
            <person name="Zhang R."/>
        </authorList>
    </citation>
    <scope>NUCLEOTIDE SEQUENCE</scope>
    <source>
        <strain evidence="3">D2Q-11</strain>
    </source>
</reference>
<evidence type="ECO:0000313" key="3">
    <source>
        <dbReference type="EMBL" id="MBS4538887.1"/>
    </source>
</evidence>
<feature type="chain" id="PRO_5039664426" description="Major membrane immunogen, membrane-anchored lipoprotein" evidence="2">
    <location>
        <begin position="18"/>
        <end position="311"/>
    </location>
</feature>
<feature type="compositionally biased region" description="Acidic residues" evidence="1">
    <location>
        <begin position="25"/>
        <end position="43"/>
    </location>
</feature>
<dbReference type="Gene3D" id="3.90.1010.20">
    <property type="match status" value="2"/>
</dbReference>
<accession>A0A942V0E4</accession>
<dbReference type="EMBL" id="WSFT01000039">
    <property type="protein sequence ID" value="MBS4538887.1"/>
    <property type="molecule type" value="Genomic_DNA"/>
</dbReference>
<keyword evidence="4" id="KW-1185">Reference proteome</keyword>
<protein>
    <recommendedName>
        <fullName evidence="5">Major membrane immunogen, membrane-anchored lipoprotein</fullName>
    </recommendedName>
</protein>
<proteinExistence type="predicted"/>
<dbReference type="AlphaFoldDB" id="A0A942V0E4"/>